<dbReference type="Ensembl" id="ENSTGET00000038326.1">
    <property type="protein sequence ID" value="ENSTGEP00000032277.1"/>
    <property type="gene ID" value="ENSTGEG00000025804.1"/>
</dbReference>
<evidence type="ECO:0000313" key="2">
    <source>
        <dbReference type="Ensembl" id="ENSTGEP00000032277.1"/>
    </source>
</evidence>
<sequence length="164" mass="17563">MVTGGEQGLSQGEGDVTHLPQPMSREPYKQPRDCGSSTHAGAHVLQVGGVHSGAQCHRPRLSLLQVVLHLHDAELQVYTPALLTPALLVHFLQLLLQAGQDFLVWREKYAGLREQHLGPGQGALLGGGRIYIPHHPRRTTGLAPTLRARGGGPVCRGSLQACSS</sequence>
<feature type="region of interest" description="Disordered" evidence="1">
    <location>
        <begin position="1"/>
        <end position="39"/>
    </location>
</feature>
<reference evidence="2" key="1">
    <citation type="submission" date="2018-05" db="EMBL/GenBank/DDBJ databases">
        <title>Whole genome of Theropithecus gelada.</title>
        <authorList>
            <person name="Chiou K.L."/>
            <person name="Snyder-Mackler N."/>
        </authorList>
    </citation>
    <scope>NUCLEOTIDE SEQUENCE [LARGE SCALE GENOMIC DNA]</scope>
</reference>
<protein>
    <submittedName>
        <fullName evidence="2">Uncharacterized protein</fullName>
    </submittedName>
</protein>
<dbReference type="AlphaFoldDB" id="A0A8D2GAF3"/>
<proteinExistence type="predicted"/>
<accession>A0A8D2GAF3</accession>
<dbReference type="Proteomes" id="UP000694411">
    <property type="component" value="Chromosome 9"/>
</dbReference>
<keyword evidence="3" id="KW-1185">Reference proteome</keyword>
<reference evidence="2" key="2">
    <citation type="submission" date="2025-08" db="UniProtKB">
        <authorList>
            <consortium name="Ensembl"/>
        </authorList>
    </citation>
    <scope>IDENTIFICATION</scope>
</reference>
<reference evidence="2" key="3">
    <citation type="submission" date="2025-09" db="UniProtKB">
        <authorList>
            <consortium name="Ensembl"/>
        </authorList>
    </citation>
    <scope>IDENTIFICATION</scope>
</reference>
<name>A0A8D2GAF3_THEGE</name>
<evidence type="ECO:0000313" key="3">
    <source>
        <dbReference type="Proteomes" id="UP000694411"/>
    </source>
</evidence>
<evidence type="ECO:0000256" key="1">
    <source>
        <dbReference type="SAM" id="MobiDB-lite"/>
    </source>
</evidence>
<organism evidence="2 3">
    <name type="scientific">Theropithecus gelada</name>
    <name type="common">Gelada baboon</name>
    <dbReference type="NCBI Taxonomy" id="9565"/>
    <lineage>
        <taxon>Eukaryota</taxon>
        <taxon>Metazoa</taxon>
        <taxon>Chordata</taxon>
        <taxon>Craniata</taxon>
        <taxon>Vertebrata</taxon>
        <taxon>Euteleostomi</taxon>
        <taxon>Mammalia</taxon>
        <taxon>Eutheria</taxon>
        <taxon>Euarchontoglires</taxon>
        <taxon>Primates</taxon>
        <taxon>Haplorrhini</taxon>
        <taxon>Catarrhini</taxon>
        <taxon>Cercopithecidae</taxon>
        <taxon>Cercopithecinae</taxon>
        <taxon>Theropithecus</taxon>
    </lineage>
</organism>